<feature type="region of interest" description="Disordered" evidence="1">
    <location>
        <begin position="412"/>
        <end position="528"/>
    </location>
</feature>
<feature type="compositionally biased region" description="Polar residues" evidence="1">
    <location>
        <begin position="424"/>
        <end position="437"/>
    </location>
</feature>
<feature type="domain" description="PWWP" evidence="2">
    <location>
        <begin position="14"/>
        <end position="69"/>
    </location>
</feature>
<feature type="compositionally biased region" description="Polar residues" evidence="1">
    <location>
        <begin position="473"/>
        <end position="483"/>
    </location>
</feature>
<dbReference type="Gene3D" id="2.30.30.140">
    <property type="match status" value="1"/>
</dbReference>
<evidence type="ECO:0000313" key="4">
    <source>
        <dbReference type="RefSeq" id="XP_023000321.1"/>
    </source>
</evidence>
<feature type="region of interest" description="Disordered" evidence="1">
    <location>
        <begin position="136"/>
        <end position="256"/>
    </location>
</feature>
<dbReference type="GeneID" id="111494588"/>
<dbReference type="PANTHER" id="PTHR33697">
    <property type="entry name" value="T17B22.17 PROTEIN-RELATED"/>
    <property type="match status" value="1"/>
</dbReference>
<dbReference type="SUPFAM" id="SSF63748">
    <property type="entry name" value="Tudor/PWWP/MBT"/>
    <property type="match status" value="1"/>
</dbReference>
<dbReference type="PROSITE" id="PS50812">
    <property type="entry name" value="PWWP"/>
    <property type="match status" value="1"/>
</dbReference>
<dbReference type="OrthoDB" id="607790at2759"/>
<reference evidence="4 5" key="1">
    <citation type="submission" date="2025-04" db="UniProtKB">
        <authorList>
            <consortium name="RefSeq"/>
        </authorList>
    </citation>
    <scope>IDENTIFICATION</scope>
    <source>
        <tissue evidence="4 5">Young leaves</tissue>
    </source>
</reference>
<name>A0A6J1KDB8_CUCMA</name>
<feature type="compositionally biased region" description="Acidic residues" evidence="1">
    <location>
        <begin position="153"/>
        <end position="188"/>
    </location>
</feature>
<evidence type="ECO:0000259" key="2">
    <source>
        <dbReference type="PROSITE" id="PS50812"/>
    </source>
</evidence>
<dbReference type="RefSeq" id="XP_023000321.1">
    <property type="nucleotide sequence ID" value="XM_023144553.1"/>
</dbReference>
<feature type="compositionally biased region" description="Low complexity" evidence="1">
    <location>
        <begin position="455"/>
        <end position="466"/>
    </location>
</feature>
<dbReference type="Pfam" id="PF00855">
    <property type="entry name" value="PWWP"/>
    <property type="match status" value="1"/>
</dbReference>
<dbReference type="InterPro" id="IPR044679">
    <property type="entry name" value="PWWP2-like"/>
</dbReference>
<gene>
    <name evidence="4 5" type="primary">LOC111494588</name>
</gene>
<keyword evidence="3" id="KW-1185">Reference proteome</keyword>
<feature type="compositionally biased region" description="Polar residues" evidence="1">
    <location>
        <begin position="491"/>
        <end position="507"/>
    </location>
</feature>
<dbReference type="InterPro" id="IPR000313">
    <property type="entry name" value="PWWP_dom"/>
</dbReference>
<evidence type="ECO:0000313" key="5">
    <source>
        <dbReference type="RefSeq" id="XP_023000322.1"/>
    </source>
</evidence>
<proteinExistence type="predicted"/>
<dbReference type="PANTHER" id="PTHR33697:SF1">
    <property type="entry name" value="TUDOR_PWWP_MBT SUPERFAMILY PROTEIN"/>
    <property type="match status" value="1"/>
</dbReference>
<sequence length="797" mass="88257">MGSSGEAKGIDSSVGGLVWVRRRNGSWWPGKILGLHELSESRLVSPRSGTPVKLLGREDASIDWYNLEKSKRVKAFRCGEYDECIEKAKASAANSCKKAVKYARREDAILHALELENALLGEDQLDFSYRTQKSASDGEHAVLASESPLVSDSCEEEEGEEVEEEEEEEEGEEVEEEEEEQEEQEQEQEAIMSDDVSNSEDTCSKKSNSEMSSYSAPEISHSDIPLEETNHASSSKVLSEHYRRRTPNDSEDDGTVKRMRGLEDLGMGSLANGKAHSGEQPEIVQQEVASPRDVNAGNCVTNGNPPKIIHMYSSSLRRKRSPVPTVQEFLKRKNRRRPLTKVLESTAMVSVPVTCDQLPNTCSSLARGTSDGKPAELDIEKKRSNSLVTINSSDGDGIVSRDNEASLSALEVSRINPEAKETEVSSISELPQNNTSDKLFDVPFVGEEKNTAGFSPTNPSSSSGRSKVGGTLGRQSSRNTPVSLENEATKEPSSTTSGAVRNDNINQKIERGTSRWQIKGKRKSRHLSNYRKQDSINSLDVEDASDSCLAGKVDCNSFGRSPLANDRSLLEWGKQIPNRKPHTSELKTEVNQLLDDSLIPQKLLPYRPSRFTVHSRYQMPEYYVRNYGVNSLLYDVELEVKASYRPQHVPLVSLMSKLNGKAIVGHPLTVEVMEDGHCDSLLSRADSEPEGGYNRYAVKHITSTRTLAKQSKQSPSQPCFSPSKSPRMKKTGHLCKKIRKLSSLTGNRHQNQPKRLVQKSNDHVISCIPLKVVFSRINEAVSGLARPSHHALTQGIR</sequence>
<evidence type="ECO:0000256" key="1">
    <source>
        <dbReference type="SAM" id="MobiDB-lite"/>
    </source>
</evidence>
<dbReference type="KEGG" id="cmax:111494588"/>
<feature type="region of interest" description="Disordered" evidence="1">
    <location>
        <begin position="705"/>
        <end position="731"/>
    </location>
</feature>
<dbReference type="Proteomes" id="UP000504608">
    <property type="component" value="Unplaced"/>
</dbReference>
<feature type="compositionally biased region" description="Basic residues" evidence="1">
    <location>
        <begin position="518"/>
        <end position="528"/>
    </location>
</feature>
<organism evidence="3 5">
    <name type="scientific">Cucurbita maxima</name>
    <name type="common">Pumpkin</name>
    <name type="synonym">Winter squash</name>
    <dbReference type="NCBI Taxonomy" id="3661"/>
    <lineage>
        <taxon>Eukaryota</taxon>
        <taxon>Viridiplantae</taxon>
        <taxon>Streptophyta</taxon>
        <taxon>Embryophyta</taxon>
        <taxon>Tracheophyta</taxon>
        <taxon>Spermatophyta</taxon>
        <taxon>Magnoliopsida</taxon>
        <taxon>eudicotyledons</taxon>
        <taxon>Gunneridae</taxon>
        <taxon>Pentapetalae</taxon>
        <taxon>rosids</taxon>
        <taxon>fabids</taxon>
        <taxon>Cucurbitales</taxon>
        <taxon>Cucurbitaceae</taxon>
        <taxon>Cucurbiteae</taxon>
        <taxon>Cucurbita</taxon>
    </lineage>
</organism>
<dbReference type="AlphaFoldDB" id="A0A6J1KDB8"/>
<protein>
    <submittedName>
        <fullName evidence="4 5">Uncharacterized protein At1g51745 isoform X1</fullName>
    </submittedName>
</protein>
<dbReference type="CDD" id="cd05162">
    <property type="entry name" value="PWWP"/>
    <property type="match status" value="1"/>
</dbReference>
<accession>A0A6J1KDB8</accession>
<evidence type="ECO:0000313" key="3">
    <source>
        <dbReference type="Proteomes" id="UP000504608"/>
    </source>
</evidence>
<feature type="compositionally biased region" description="Polar residues" evidence="1">
    <location>
        <begin position="705"/>
        <end position="724"/>
    </location>
</feature>
<dbReference type="RefSeq" id="XP_023000322.1">
    <property type="nucleotide sequence ID" value="XM_023144554.1"/>
</dbReference>